<dbReference type="Proteomes" id="UP001204621">
    <property type="component" value="Unassembled WGS sequence"/>
</dbReference>
<evidence type="ECO:0008006" key="4">
    <source>
        <dbReference type="Google" id="ProtNLM"/>
    </source>
</evidence>
<keyword evidence="3" id="KW-1185">Reference proteome</keyword>
<protein>
    <recommendedName>
        <fullName evidence="4">Thioredoxin domain-containing protein</fullName>
    </recommendedName>
</protein>
<feature type="chain" id="PRO_5045446580" description="Thioredoxin domain-containing protein" evidence="1">
    <location>
        <begin position="24"/>
        <end position="161"/>
    </location>
</feature>
<name>A0ABT2CZD0_9BURK</name>
<evidence type="ECO:0000313" key="3">
    <source>
        <dbReference type="Proteomes" id="UP001204621"/>
    </source>
</evidence>
<comment type="caution">
    <text evidence="2">The sequence shown here is derived from an EMBL/GenBank/DDBJ whole genome shotgun (WGS) entry which is preliminary data.</text>
</comment>
<dbReference type="RefSeq" id="WP_258812519.1">
    <property type="nucleotide sequence ID" value="NZ_JANUGU010000004.1"/>
</dbReference>
<evidence type="ECO:0000256" key="1">
    <source>
        <dbReference type="SAM" id="SignalP"/>
    </source>
</evidence>
<proteinExistence type="predicted"/>
<gene>
    <name evidence="2" type="ORF">NX778_14805</name>
</gene>
<accession>A0ABT2CZD0</accession>
<dbReference type="Gene3D" id="3.40.30.10">
    <property type="entry name" value="Glutaredoxin"/>
    <property type="match status" value="1"/>
</dbReference>
<keyword evidence="1" id="KW-0732">Signal</keyword>
<feature type="signal peptide" evidence="1">
    <location>
        <begin position="1"/>
        <end position="23"/>
    </location>
</feature>
<evidence type="ECO:0000313" key="2">
    <source>
        <dbReference type="EMBL" id="MCS0659338.1"/>
    </source>
</evidence>
<organism evidence="2 3">
    <name type="scientific">Massilia terrae</name>
    <dbReference type="NCBI Taxonomy" id="1811224"/>
    <lineage>
        <taxon>Bacteria</taxon>
        <taxon>Pseudomonadati</taxon>
        <taxon>Pseudomonadota</taxon>
        <taxon>Betaproteobacteria</taxon>
        <taxon>Burkholderiales</taxon>
        <taxon>Oxalobacteraceae</taxon>
        <taxon>Telluria group</taxon>
        <taxon>Massilia</taxon>
    </lineage>
</organism>
<dbReference type="InterPro" id="IPR036249">
    <property type="entry name" value="Thioredoxin-like_sf"/>
</dbReference>
<sequence length="161" mass="18142">MSKHFFRALAGLACAALATAAAAGPMQPFEPATMQHIVDAQQGKSFVLVLWSLDCEYCLTSLDVLSKQMRRRKDLNVVTISTDRVNDPETAPVMNQRLARLGLDKNNWAFGDVAPERLRFTIDRRWHGEMPRSYWFNAKGERVAYSGVITPAVIDKFLARQ</sequence>
<dbReference type="EMBL" id="JANUGU010000004">
    <property type="protein sequence ID" value="MCS0659338.1"/>
    <property type="molecule type" value="Genomic_DNA"/>
</dbReference>
<reference evidence="2 3" key="1">
    <citation type="submission" date="2022-08" db="EMBL/GenBank/DDBJ databases">
        <title>Reclassification of Massilia species as members of the genera Telluria, Duganella, Pseudoduganella, Mokoshia gen. nov. and Zemynaea gen. nov. using orthogonal and non-orthogonal genome-based approaches.</title>
        <authorList>
            <person name="Bowman J.P."/>
        </authorList>
    </citation>
    <scope>NUCLEOTIDE SEQUENCE [LARGE SCALE GENOMIC DNA]</scope>
    <source>
        <strain evidence="2 3">JCM 31606</strain>
    </source>
</reference>
<dbReference type="SUPFAM" id="SSF52833">
    <property type="entry name" value="Thioredoxin-like"/>
    <property type="match status" value="1"/>
</dbReference>